<organism evidence="2 3">
    <name type="scientific">Lasallia pustulata</name>
    <dbReference type="NCBI Taxonomy" id="136370"/>
    <lineage>
        <taxon>Eukaryota</taxon>
        <taxon>Fungi</taxon>
        <taxon>Dikarya</taxon>
        <taxon>Ascomycota</taxon>
        <taxon>Pezizomycotina</taxon>
        <taxon>Lecanoromycetes</taxon>
        <taxon>OSLEUM clade</taxon>
        <taxon>Umbilicariomycetidae</taxon>
        <taxon>Umbilicariales</taxon>
        <taxon>Umbilicariaceae</taxon>
        <taxon>Lasallia</taxon>
    </lineage>
</organism>
<accession>A0A5M8PD11</accession>
<name>A0A5M8PD11_9LECA</name>
<dbReference type="OrthoDB" id="7755869at2759"/>
<dbReference type="Pfam" id="PF22936">
    <property type="entry name" value="Pol_BBD"/>
    <property type="match status" value="1"/>
</dbReference>
<gene>
    <name evidence="2" type="ORF">FRX48_09374</name>
</gene>
<proteinExistence type="predicted"/>
<dbReference type="Proteomes" id="UP000324767">
    <property type="component" value="Unassembled WGS sequence"/>
</dbReference>
<evidence type="ECO:0000259" key="1">
    <source>
        <dbReference type="Pfam" id="PF22936"/>
    </source>
</evidence>
<evidence type="ECO:0000313" key="2">
    <source>
        <dbReference type="EMBL" id="KAA6406876.1"/>
    </source>
</evidence>
<evidence type="ECO:0000313" key="3">
    <source>
        <dbReference type="Proteomes" id="UP000324767"/>
    </source>
</evidence>
<sequence>MQEKGVWDLTGNGAGVPRTQATLEKAKGTALRIILESIDDNLFRMIEGMEEITEIWDKLKTTCSQVGQGVVYAILNELFGYAAANKSKGYTKPVNAIFGDVGSLIKRLKSAVREDRDIWDDIHIVIALGALAPEYNNNKAHITTLKEIQVQEVQQYMASEEVRINSDRQVGVEPELAMGMQNRGRSMAHNRSPFVRNKNPKHRLNKVANVSTDDNDESEEEGKKLPLRMAKQKLPAEDNCWYVDICAAQHITNRLDLFEPASFYDEEHEFEAANGEALYCTKRGTIAIPTGPGSNVQIRDVCYVPKASANLISMGILKRCGWSYSDEDDYILLTKETVAICQGHRMTVRPYDVQHTTSTTYDVRQYDMVALAE</sequence>
<comment type="caution">
    <text evidence="2">The sequence shown here is derived from an EMBL/GenBank/DDBJ whole genome shotgun (WGS) entry which is preliminary data.</text>
</comment>
<reference evidence="2 3" key="1">
    <citation type="submission" date="2019-09" db="EMBL/GenBank/DDBJ databases">
        <title>The hologenome of the rock-dwelling lichen Lasallia pustulata.</title>
        <authorList>
            <person name="Greshake Tzovaras B."/>
            <person name="Segers F."/>
            <person name="Bicker A."/>
            <person name="Dal Grande F."/>
            <person name="Otte J."/>
            <person name="Hankeln T."/>
            <person name="Schmitt I."/>
            <person name="Ebersberger I."/>
        </authorList>
    </citation>
    <scope>NUCLEOTIDE SEQUENCE [LARGE SCALE GENOMIC DNA]</scope>
    <source>
        <strain evidence="2">A1-1</strain>
    </source>
</reference>
<feature type="domain" description="Retrovirus-related Pol polyprotein from transposon TNT 1-94-like beta-barrel" evidence="1">
    <location>
        <begin position="241"/>
        <end position="321"/>
    </location>
</feature>
<dbReference type="AlphaFoldDB" id="A0A5M8PD11"/>
<protein>
    <recommendedName>
        <fullName evidence="1">Retrovirus-related Pol polyprotein from transposon TNT 1-94-like beta-barrel domain-containing protein</fullName>
    </recommendedName>
</protein>
<dbReference type="EMBL" id="VXIT01000022">
    <property type="protein sequence ID" value="KAA6406876.1"/>
    <property type="molecule type" value="Genomic_DNA"/>
</dbReference>
<dbReference type="Pfam" id="PF14223">
    <property type="entry name" value="Retrotran_gag_2"/>
    <property type="match status" value="1"/>
</dbReference>
<dbReference type="InterPro" id="IPR054722">
    <property type="entry name" value="PolX-like_BBD"/>
</dbReference>